<dbReference type="InterPro" id="IPR027365">
    <property type="entry name" value="GNAT_acetyltra_YdfB-like"/>
</dbReference>
<sequence length="203" mass="22931">DAGSVTMLGGNPKSLHVKDILKHKPIHYVTPENDDWRQILQEEYNDKIFLIHFVDFSSQSLNKSHLEKLIKNLLPDFKLKRLDVQLAAQLLSDIENEYFFENFQSIEDFLKRGIGYCILYNTKMVSAATSMAMCKGAIDIEIETSEGFQGKGLGTVVGAKLVLYCLENNIEPKWLAANSESEKLALKLGYTKTGTYDTFGIKN</sequence>
<accession>A0A0S7YEU8</accession>
<gene>
    <name evidence="1" type="ORF">AMJ52_03870</name>
</gene>
<evidence type="ECO:0008006" key="3">
    <source>
        <dbReference type="Google" id="ProtNLM"/>
    </source>
</evidence>
<name>A0A0S7YEU8_UNCT6</name>
<proteinExistence type="predicted"/>
<protein>
    <recommendedName>
        <fullName evidence="3">N-acetyltransferase domain-containing protein</fullName>
    </recommendedName>
</protein>
<dbReference type="PANTHER" id="PTHR31143:SF2">
    <property type="entry name" value="FR47-LIKE DOMAIN-CONTAINING PROTEIN-RELATED"/>
    <property type="match status" value="1"/>
</dbReference>
<dbReference type="Pfam" id="PF12746">
    <property type="entry name" value="GNAT_acetyltran"/>
    <property type="match status" value="1"/>
</dbReference>
<comment type="caution">
    <text evidence="1">The sequence shown here is derived from an EMBL/GenBank/DDBJ whole genome shotgun (WGS) entry which is preliminary data.</text>
</comment>
<dbReference type="EMBL" id="LJNI01000036">
    <property type="protein sequence ID" value="KPJ73303.1"/>
    <property type="molecule type" value="Genomic_DNA"/>
</dbReference>
<dbReference type="Gene3D" id="3.40.630.30">
    <property type="match status" value="1"/>
</dbReference>
<dbReference type="PANTHER" id="PTHR31143">
    <property type="match status" value="1"/>
</dbReference>
<evidence type="ECO:0000313" key="1">
    <source>
        <dbReference type="EMBL" id="KPJ73303.1"/>
    </source>
</evidence>
<feature type="non-terminal residue" evidence="1">
    <location>
        <position position="1"/>
    </location>
</feature>
<dbReference type="InterPro" id="IPR016181">
    <property type="entry name" value="Acyl_CoA_acyltransferase"/>
</dbReference>
<evidence type="ECO:0000313" key="2">
    <source>
        <dbReference type="Proteomes" id="UP000051012"/>
    </source>
</evidence>
<organism evidence="1 2">
    <name type="scientific">candidate division TA06 bacterium DG_78</name>
    <dbReference type="NCBI Taxonomy" id="1703772"/>
    <lineage>
        <taxon>Bacteria</taxon>
        <taxon>Bacteria division TA06</taxon>
    </lineage>
</organism>
<dbReference type="Proteomes" id="UP000051012">
    <property type="component" value="Unassembled WGS sequence"/>
</dbReference>
<dbReference type="AlphaFoldDB" id="A0A0S7YEU8"/>
<reference evidence="1 2" key="1">
    <citation type="journal article" date="2015" name="Microbiome">
        <title>Genomic resolution of linkages in carbon, nitrogen, and sulfur cycling among widespread estuary sediment bacteria.</title>
        <authorList>
            <person name="Baker B.J."/>
            <person name="Lazar C.S."/>
            <person name="Teske A.P."/>
            <person name="Dick G.J."/>
        </authorList>
    </citation>
    <scope>NUCLEOTIDE SEQUENCE [LARGE SCALE GENOMIC DNA]</scope>
    <source>
        <strain evidence="1">DG_78</strain>
    </source>
</reference>
<dbReference type="SUPFAM" id="SSF55729">
    <property type="entry name" value="Acyl-CoA N-acyltransferases (Nat)"/>
    <property type="match status" value="1"/>
</dbReference>